<evidence type="ECO:0000313" key="9">
    <source>
        <dbReference type="Proteomes" id="UP001152799"/>
    </source>
</evidence>
<evidence type="ECO:0000259" key="7">
    <source>
        <dbReference type="Pfam" id="PF13837"/>
    </source>
</evidence>
<dbReference type="PANTHER" id="PTHR21654">
    <property type="entry name" value="FI21293P1"/>
    <property type="match status" value="1"/>
</dbReference>
<proteinExistence type="predicted"/>
<keyword evidence="3" id="KW-0238">DNA-binding</keyword>
<evidence type="ECO:0000256" key="1">
    <source>
        <dbReference type="ARBA" id="ARBA00004123"/>
    </source>
</evidence>
<dbReference type="PANTHER" id="PTHR21654:SF84">
    <property type="entry name" value="SI:DKEY-66I24.7"/>
    <property type="match status" value="1"/>
</dbReference>
<keyword evidence="4" id="KW-0804">Transcription</keyword>
<gene>
    <name evidence="8" type="ORF">CEUTPL_LOCUS12512</name>
</gene>
<dbReference type="GO" id="GO:0005634">
    <property type="term" value="C:nucleus"/>
    <property type="evidence" value="ECO:0007669"/>
    <property type="project" value="UniProtKB-SubCell"/>
</dbReference>
<protein>
    <recommendedName>
        <fullName evidence="7">Myb/SANT-like DNA-binding domain-containing protein</fullName>
    </recommendedName>
</protein>
<keyword evidence="5" id="KW-0539">Nucleus</keyword>
<dbReference type="AlphaFoldDB" id="A0A9N9MWH9"/>
<feature type="compositionally biased region" description="Polar residues" evidence="6">
    <location>
        <begin position="100"/>
        <end position="136"/>
    </location>
</feature>
<dbReference type="EMBL" id="OU892284">
    <property type="protein sequence ID" value="CAG9772090.1"/>
    <property type="molecule type" value="Genomic_DNA"/>
</dbReference>
<feature type="region of interest" description="Disordered" evidence="6">
    <location>
        <begin position="97"/>
        <end position="143"/>
    </location>
</feature>
<evidence type="ECO:0000313" key="8">
    <source>
        <dbReference type="EMBL" id="CAG9772090.1"/>
    </source>
</evidence>
<dbReference type="GO" id="GO:0010468">
    <property type="term" value="P:regulation of gene expression"/>
    <property type="evidence" value="ECO:0007669"/>
    <property type="project" value="UniProtKB-ARBA"/>
</dbReference>
<evidence type="ECO:0000256" key="4">
    <source>
        <dbReference type="ARBA" id="ARBA00023163"/>
    </source>
</evidence>
<organism evidence="8 9">
    <name type="scientific">Ceutorhynchus assimilis</name>
    <name type="common">cabbage seed weevil</name>
    <dbReference type="NCBI Taxonomy" id="467358"/>
    <lineage>
        <taxon>Eukaryota</taxon>
        <taxon>Metazoa</taxon>
        <taxon>Ecdysozoa</taxon>
        <taxon>Arthropoda</taxon>
        <taxon>Hexapoda</taxon>
        <taxon>Insecta</taxon>
        <taxon>Pterygota</taxon>
        <taxon>Neoptera</taxon>
        <taxon>Endopterygota</taxon>
        <taxon>Coleoptera</taxon>
        <taxon>Polyphaga</taxon>
        <taxon>Cucujiformia</taxon>
        <taxon>Curculionidae</taxon>
        <taxon>Ceutorhynchinae</taxon>
        <taxon>Ceutorhynchus</taxon>
    </lineage>
</organism>
<accession>A0A9N9MWH9</accession>
<dbReference type="OrthoDB" id="6723674at2759"/>
<name>A0A9N9MWH9_9CUCU</name>
<evidence type="ECO:0000256" key="6">
    <source>
        <dbReference type="SAM" id="MobiDB-lite"/>
    </source>
</evidence>
<dbReference type="Gene3D" id="1.10.10.60">
    <property type="entry name" value="Homeodomain-like"/>
    <property type="match status" value="1"/>
</dbReference>
<dbReference type="Proteomes" id="UP001152799">
    <property type="component" value="Chromosome 8"/>
</dbReference>
<sequence length="193" mass="22303">MASTKMISHMQKKKHVWDIIAEKMNSYNYNRSASKIERKWINLLRVYRSIKDNKGPKKTGRGSQNYKFFDDLDEILGDKPSNNNRLCVEVGINRDPTNIGEENSSVDGDHPSTSQHASESYVPSASTSTDNITPSSCKRKRKFSSASQSEQYLLAKMKRHEERMAIEKEKLLLERQKVDLLKFFLENKETKLN</sequence>
<comment type="subcellular location">
    <subcellularLocation>
        <location evidence="1">Nucleus</location>
    </subcellularLocation>
</comment>
<evidence type="ECO:0000256" key="5">
    <source>
        <dbReference type="ARBA" id="ARBA00023242"/>
    </source>
</evidence>
<evidence type="ECO:0000256" key="3">
    <source>
        <dbReference type="ARBA" id="ARBA00023125"/>
    </source>
</evidence>
<dbReference type="Pfam" id="PF13837">
    <property type="entry name" value="Myb_DNA-bind_4"/>
    <property type="match status" value="1"/>
</dbReference>
<dbReference type="GO" id="GO:0003677">
    <property type="term" value="F:DNA binding"/>
    <property type="evidence" value="ECO:0007669"/>
    <property type="project" value="UniProtKB-KW"/>
</dbReference>
<keyword evidence="9" id="KW-1185">Reference proteome</keyword>
<keyword evidence="2" id="KW-0805">Transcription regulation</keyword>
<dbReference type="InterPro" id="IPR044822">
    <property type="entry name" value="Myb_DNA-bind_4"/>
</dbReference>
<reference evidence="8" key="1">
    <citation type="submission" date="2022-01" db="EMBL/GenBank/DDBJ databases">
        <authorList>
            <person name="King R."/>
        </authorList>
    </citation>
    <scope>NUCLEOTIDE SEQUENCE</scope>
</reference>
<evidence type="ECO:0000256" key="2">
    <source>
        <dbReference type="ARBA" id="ARBA00023015"/>
    </source>
</evidence>
<feature type="domain" description="Myb/SANT-like DNA-binding" evidence="7">
    <location>
        <begin position="10"/>
        <end position="75"/>
    </location>
</feature>